<evidence type="ECO:0000313" key="2">
    <source>
        <dbReference type="Proteomes" id="UP000650081"/>
    </source>
</evidence>
<sequence length="190" mass="21630">MSNPELLDLLREDTRRALTWIVSAWKDRCIAFALKSVIGTTEAQREEKAQQLFSDALIALVDNVQAGRLTTLDASLGTYLNSTMKFIHWGEQRKAKRPPLGYSYEEEGINEEIEAVRSSLRRHLRELGAACRQIITFFYFDKLSFAEILELTKGHYESVAVLRNKKSKCMKQLRENIGVATQTKKSSSNA</sequence>
<protein>
    <submittedName>
        <fullName evidence="1">Sigma-70 family RNA polymerase sigma factor</fullName>
    </submittedName>
</protein>
<gene>
    <name evidence="1" type="ORF">H9S92_02095</name>
</gene>
<keyword evidence="2" id="KW-1185">Reference proteome</keyword>
<evidence type="ECO:0000313" key="1">
    <source>
        <dbReference type="EMBL" id="MBC6992944.1"/>
    </source>
</evidence>
<comment type="caution">
    <text evidence="1">The sequence shown here is derived from an EMBL/GenBank/DDBJ whole genome shotgun (WGS) entry which is preliminary data.</text>
</comment>
<proteinExistence type="predicted"/>
<reference evidence="1" key="1">
    <citation type="submission" date="2020-08" db="EMBL/GenBank/DDBJ databases">
        <title>Lewinella bacteria from marine environments.</title>
        <authorList>
            <person name="Zhong Y."/>
        </authorList>
    </citation>
    <scope>NUCLEOTIDE SEQUENCE</scope>
    <source>
        <strain evidence="1">KCTC 42187</strain>
    </source>
</reference>
<organism evidence="1 2">
    <name type="scientific">Neolewinella lacunae</name>
    <dbReference type="NCBI Taxonomy" id="1517758"/>
    <lineage>
        <taxon>Bacteria</taxon>
        <taxon>Pseudomonadati</taxon>
        <taxon>Bacteroidota</taxon>
        <taxon>Saprospiria</taxon>
        <taxon>Saprospirales</taxon>
        <taxon>Lewinellaceae</taxon>
        <taxon>Neolewinella</taxon>
    </lineage>
</organism>
<dbReference type="InterPro" id="IPR036388">
    <property type="entry name" value="WH-like_DNA-bd_sf"/>
</dbReference>
<accession>A0A923PKF9</accession>
<dbReference type="Gene3D" id="1.10.10.10">
    <property type="entry name" value="Winged helix-like DNA-binding domain superfamily/Winged helix DNA-binding domain"/>
    <property type="match status" value="1"/>
</dbReference>
<dbReference type="RefSeq" id="WP_187465072.1">
    <property type="nucleotide sequence ID" value="NZ_JACSIT010000040.1"/>
</dbReference>
<dbReference type="Proteomes" id="UP000650081">
    <property type="component" value="Unassembled WGS sequence"/>
</dbReference>
<dbReference type="EMBL" id="JACSIT010000040">
    <property type="protein sequence ID" value="MBC6992944.1"/>
    <property type="molecule type" value="Genomic_DNA"/>
</dbReference>
<dbReference type="AlphaFoldDB" id="A0A923PKF9"/>
<name>A0A923PKF9_9BACT</name>